<evidence type="ECO:0000256" key="2">
    <source>
        <dbReference type="ARBA" id="ARBA00022670"/>
    </source>
</evidence>
<name>K6W9D1_9MICO</name>
<dbReference type="Proteomes" id="UP000008495">
    <property type="component" value="Unassembled WGS sequence"/>
</dbReference>
<comment type="caution">
    <text evidence="5">The sequence shown here is derived from an EMBL/GenBank/DDBJ whole genome shotgun (WGS) entry which is preliminary data.</text>
</comment>
<keyword evidence="3" id="KW-0378">Hydrolase</keyword>
<keyword evidence="6" id="KW-1185">Reference proteome</keyword>
<reference evidence="5 6" key="1">
    <citation type="submission" date="2012-08" db="EMBL/GenBank/DDBJ databases">
        <title>Whole genome shotgun sequence of Austwickia chelonae NBRC 105200.</title>
        <authorList>
            <person name="Yoshida I."/>
            <person name="Hosoyama A."/>
            <person name="Tsuchikane K."/>
            <person name="Katsumata H."/>
            <person name="Ando Y."/>
            <person name="Ohji S."/>
            <person name="Hamada M."/>
            <person name="Tamura T."/>
            <person name="Yamazoe A."/>
            <person name="Yamazaki S."/>
            <person name="Fujita N."/>
        </authorList>
    </citation>
    <scope>NUCLEOTIDE SEQUENCE [LARGE SCALE GENOMIC DNA]</scope>
    <source>
        <strain evidence="5 6">NBRC 105200</strain>
    </source>
</reference>
<gene>
    <name evidence="5" type="ORF">AUCHE_09_00620</name>
</gene>
<protein>
    <submittedName>
        <fullName evidence="5">Peptidase S51 family protein</fullName>
    </submittedName>
</protein>
<organism evidence="5 6">
    <name type="scientific">Austwickia chelonae NBRC 105200</name>
    <dbReference type="NCBI Taxonomy" id="1184607"/>
    <lineage>
        <taxon>Bacteria</taxon>
        <taxon>Bacillati</taxon>
        <taxon>Actinomycetota</taxon>
        <taxon>Actinomycetes</taxon>
        <taxon>Micrococcales</taxon>
        <taxon>Dermatophilaceae</taxon>
        <taxon>Austwickia</taxon>
    </lineage>
</organism>
<comment type="similarity">
    <text evidence="1">Belongs to the peptidase S51 family.</text>
</comment>
<dbReference type="PANTHER" id="PTHR20842">
    <property type="entry name" value="PROTEASE S51 ALPHA-ASPARTYL DIPEPTIDASE"/>
    <property type="match status" value="1"/>
</dbReference>
<evidence type="ECO:0000256" key="4">
    <source>
        <dbReference type="ARBA" id="ARBA00022825"/>
    </source>
</evidence>
<dbReference type="STRING" id="100225.SAMN05421595_2726"/>
<accession>K6W9D1</accession>
<evidence type="ECO:0000256" key="1">
    <source>
        <dbReference type="ARBA" id="ARBA00006534"/>
    </source>
</evidence>
<evidence type="ECO:0000313" key="6">
    <source>
        <dbReference type="Proteomes" id="UP000008495"/>
    </source>
</evidence>
<evidence type="ECO:0000256" key="3">
    <source>
        <dbReference type="ARBA" id="ARBA00022801"/>
    </source>
</evidence>
<evidence type="ECO:0000313" key="5">
    <source>
        <dbReference type="EMBL" id="GAB78457.1"/>
    </source>
</evidence>
<dbReference type="eggNOG" id="COG3340">
    <property type="taxonomic scope" value="Bacteria"/>
</dbReference>
<dbReference type="EMBL" id="BAGZ01000009">
    <property type="protein sequence ID" value="GAB78457.1"/>
    <property type="molecule type" value="Genomic_DNA"/>
</dbReference>
<keyword evidence="4" id="KW-0720">Serine protease</keyword>
<dbReference type="InterPro" id="IPR029062">
    <property type="entry name" value="Class_I_gatase-like"/>
</dbReference>
<proteinExistence type="inferred from homology"/>
<dbReference type="AlphaFoldDB" id="K6W9D1"/>
<sequence>MTDMTTHIVAMGGGGFSTSEGYTATGLDRYVLSLTSANNPLVCFVPTASGDNGLYVSRFMNAYSRSRARTSVLTLWEGAADSLARLDEVDVFLVGGGNTVNMMALWAAHGVSRKLQSIAADPSRDIVLAGMGAGGAAWFEACATDGYGTGVTPFPHGLGLVPGSFCPHFDGEAERRPRFTEYVDTGQLPAGWGADNGAGLHFVDGVLDGCYAERADATVYRVEQTENGARVTPQKATQLEG</sequence>
<dbReference type="SUPFAM" id="SSF52317">
    <property type="entry name" value="Class I glutamine amidotransferase-like"/>
    <property type="match status" value="1"/>
</dbReference>
<dbReference type="GO" id="GO:0006508">
    <property type="term" value="P:proteolysis"/>
    <property type="evidence" value="ECO:0007669"/>
    <property type="project" value="UniProtKB-KW"/>
</dbReference>
<dbReference type="GO" id="GO:0008236">
    <property type="term" value="F:serine-type peptidase activity"/>
    <property type="evidence" value="ECO:0007669"/>
    <property type="project" value="UniProtKB-KW"/>
</dbReference>
<dbReference type="Gene3D" id="3.40.50.880">
    <property type="match status" value="1"/>
</dbReference>
<dbReference type="Pfam" id="PF03575">
    <property type="entry name" value="Peptidase_S51"/>
    <property type="match status" value="1"/>
</dbReference>
<dbReference type="InterPro" id="IPR005320">
    <property type="entry name" value="Peptidase_S51"/>
</dbReference>
<dbReference type="PANTHER" id="PTHR20842:SF0">
    <property type="entry name" value="ALPHA-ASPARTYL DIPEPTIDASE"/>
    <property type="match status" value="1"/>
</dbReference>
<keyword evidence="2" id="KW-0645">Protease</keyword>